<organism evidence="1 2">
    <name type="scientific">Parasedimentitalea maritima</name>
    <dbReference type="NCBI Taxonomy" id="2578117"/>
    <lineage>
        <taxon>Bacteria</taxon>
        <taxon>Pseudomonadati</taxon>
        <taxon>Pseudomonadota</taxon>
        <taxon>Alphaproteobacteria</taxon>
        <taxon>Rhodobacterales</taxon>
        <taxon>Paracoccaceae</taxon>
        <taxon>Parasedimentitalea</taxon>
    </lineage>
</organism>
<proteinExistence type="predicted"/>
<gene>
    <name evidence="1" type="ORF">FEE96_22400</name>
</gene>
<dbReference type="RefSeq" id="WP_138165354.1">
    <property type="nucleotide sequence ID" value="NZ_VAUA01000015.1"/>
</dbReference>
<name>A0ABY2UNJ0_9RHOB</name>
<accession>A0ABY2UNJ0</accession>
<sequence length="113" mass="12912">MPIKRKYQLITIRGVRALVAEGVAFQCRYDLIELTNGKPRYQCIYLAAGKESILISDRVSENGVEPRLFNLWPGLFKHHFEFGDGTDLTFDSDLIITTGELRGRNDVPQGRKR</sequence>
<keyword evidence="2" id="KW-1185">Reference proteome</keyword>
<evidence type="ECO:0000313" key="1">
    <source>
        <dbReference type="EMBL" id="TLP55476.1"/>
    </source>
</evidence>
<evidence type="ECO:0000313" key="2">
    <source>
        <dbReference type="Proteomes" id="UP000305041"/>
    </source>
</evidence>
<dbReference type="EMBL" id="VAUA01000015">
    <property type="protein sequence ID" value="TLP55476.1"/>
    <property type="molecule type" value="Genomic_DNA"/>
</dbReference>
<dbReference type="Proteomes" id="UP000305041">
    <property type="component" value="Unassembled WGS sequence"/>
</dbReference>
<protein>
    <submittedName>
        <fullName evidence="1">Uncharacterized protein</fullName>
    </submittedName>
</protein>
<comment type="caution">
    <text evidence="1">The sequence shown here is derived from an EMBL/GenBank/DDBJ whole genome shotgun (WGS) entry which is preliminary data.</text>
</comment>
<reference evidence="1 2" key="1">
    <citation type="submission" date="2019-05" db="EMBL/GenBank/DDBJ databases">
        <title>Draft genome sequence of Pelagicola sp. DSW4-44.</title>
        <authorList>
            <person name="Oh J."/>
        </authorList>
    </citation>
    <scope>NUCLEOTIDE SEQUENCE [LARGE SCALE GENOMIC DNA]</scope>
    <source>
        <strain evidence="1 2">DSW4-44</strain>
    </source>
</reference>